<evidence type="ECO:0000259" key="3">
    <source>
        <dbReference type="Pfam" id="PF04967"/>
    </source>
</evidence>
<keyword evidence="1" id="KW-0805">Transcription regulation</keyword>
<organism evidence="4 5">
    <name type="scientific">Salinirubrum litoreum</name>
    <dbReference type="NCBI Taxonomy" id="1126234"/>
    <lineage>
        <taxon>Archaea</taxon>
        <taxon>Methanobacteriati</taxon>
        <taxon>Methanobacteriota</taxon>
        <taxon>Stenosarchaea group</taxon>
        <taxon>Halobacteria</taxon>
        <taxon>Halobacteriales</taxon>
        <taxon>Haloferacaceae</taxon>
        <taxon>Salinirubrum</taxon>
    </lineage>
</organism>
<dbReference type="RefSeq" id="WP_227228493.1">
    <property type="nucleotide sequence ID" value="NZ_JAJCVJ010000001.1"/>
</dbReference>
<dbReference type="Proteomes" id="UP001596201">
    <property type="component" value="Unassembled WGS sequence"/>
</dbReference>
<name>A0ABD5R812_9EURY</name>
<feature type="domain" description="HTH bat-type" evidence="3">
    <location>
        <begin position="150"/>
        <end position="201"/>
    </location>
</feature>
<sequence length="217" mass="23571">MSHARMTVTLPEMVWIGAVSQTYPDVTFEVLAALPADDRGVGLVELSGRDVLSAVAAMEDHEAVTSLSIVGTTPEEAVIQFETTEPLLLFSARESGLPLQPPITIRDGTATLELTTSRDRLAAMADQLDAMGLDYHVEWIKESVDPERVLTARQRELVLEAVEAGYYDSPRDCTLTELADDLGLAASTLSETLHRAEGKVVREFVADLSGATDDLRE</sequence>
<evidence type="ECO:0000313" key="4">
    <source>
        <dbReference type="EMBL" id="MFC5366151.1"/>
    </source>
</evidence>
<dbReference type="PANTHER" id="PTHR34236">
    <property type="entry name" value="DIMETHYL SULFOXIDE REDUCTASE TRANSCRIPTIONAL ACTIVATOR"/>
    <property type="match status" value="1"/>
</dbReference>
<accession>A0ABD5R812</accession>
<evidence type="ECO:0000313" key="5">
    <source>
        <dbReference type="Proteomes" id="UP001596201"/>
    </source>
</evidence>
<dbReference type="InterPro" id="IPR007050">
    <property type="entry name" value="HTH_bacterioopsin"/>
</dbReference>
<keyword evidence="2" id="KW-0804">Transcription</keyword>
<keyword evidence="5" id="KW-1185">Reference proteome</keyword>
<dbReference type="PANTHER" id="PTHR34236:SF1">
    <property type="entry name" value="DIMETHYL SULFOXIDE REDUCTASE TRANSCRIPTIONAL ACTIVATOR"/>
    <property type="match status" value="1"/>
</dbReference>
<evidence type="ECO:0000256" key="1">
    <source>
        <dbReference type="ARBA" id="ARBA00023015"/>
    </source>
</evidence>
<evidence type="ECO:0000256" key="2">
    <source>
        <dbReference type="ARBA" id="ARBA00023163"/>
    </source>
</evidence>
<dbReference type="EMBL" id="JBHSKX010000001">
    <property type="protein sequence ID" value="MFC5366151.1"/>
    <property type="molecule type" value="Genomic_DNA"/>
</dbReference>
<dbReference type="Pfam" id="PF04967">
    <property type="entry name" value="HTH_10"/>
    <property type="match status" value="1"/>
</dbReference>
<protein>
    <submittedName>
        <fullName evidence="4">Helix-turn-helix domain-containing protein</fullName>
    </submittedName>
</protein>
<gene>
    <name evidence="4" type="ORF">ACFPJ5_04320</name>
</gene>
<comment type="caution">
    <text evidence="4">The sequence shown here is derived from an EMBL/GenBank/DDBJ whole genome shotgun (WGS) entry which is preliminary data.</text>
</comment>
<dbReference type="AlphaFoldDB" id="A0ABD5R812"/>
<reference evidence="4 5" key="1">
    <citation type="journal article" date="2019" name="Int. J. Syst. Evol. Microbiol.">
        <title>The Global Catalogue of Microorganisms (GCM) 10K type strain sequencing project: providing services to taxonomists for standard genome sequencing and annotation.</title>
        <authorList>
            <consortium name="The Broad Institute Genomics Platform"/>
            <consortium name="The Broad Institute Genome Sequencing Center for Infectious Disease"/>
            <person name="Wu L."/>
            <person name="Ma J."/>
        </authorList>
    </citation>
    <scope>NUCLEOTIDE SEQUENCE [LARGE SCALE GENOMIC DNA]</scope>
    <source>
        <strain evidence="4 5">CGMCC 1.12237</strain>
    </source>
</reference>
<proteinExistence type="predicted"/>